<keyword evidence="2" id="KW-1185">Reference proteome</keyword>
<dbReference type="AlphaFoldDB" id="A0A8X6VVI2"/>
<gene>
    <name evidence="1" type="ORF">TNCV_3764711</name>
</gene>
<reference evidence="1" key="1">
    <citation type="submission" date="2020-08" db="EMBL/GenBank/DDBJ databases">
        <title>Multicomponent nature underlies the extraordinary mechanical properties of spider dragline silk.</title>
        <authorList>
            <person name="Kono N."/>
            <person name="Nakamura H."/>
            <person name="Mori M."/>
            <person name="Yoshida Y."/>
            <person name="Ohtoshi R."/>
            <person name="Malay A.D."/>
            <person name="Moran D.A.P."/>
            <person name="Tomita M."/>
            <person name="Numata K."/>
            <person name="Arakawa K."/>
        </authorList>
    </citation>
    <scope>NUCLEOTIDE SEQUENCE</scope>
</reference>
<accession>A0A8X6VVI2</accession>
<comment type="caution">
    <text evidence="1">The sequence shown here is derived from an EMBL/GenBank/DDBJ whole genome shotgun (WGS) entry which is preliminary data.</text>
</comment>
<dbReference type="Proteomes" id="UP000887159">
    <property type="component" value="Unassembled WGS sequence"/>
</dbReference>
<sequence length="158" mass="17567">MTLDSRTPSRSSTPTPTTLCLRRTELTNDIQRLSLLIQGVNDTLNSLTRFGSYDATDVNVTTLQNLLLSYTTNHQKAVREFSSLPLCDTPGCLHPHTPPSSPIKISQNSQLNNNDSEIQNELIKNSSQKRKENEAGFITPPSVKLTKRLATLVSKIFK</sequence>
<evidence type="ECO:0000313" key="1">
    <source>
        <dbReference type="EMBL" id="GFY23233.1"/>
    </source>
</evidence>
<evidence type="ECO:0000313" key="2">
    <source>
        <dbReference type="Proteomes" id="UP000887159"/>
    </source>
</evidence>
<protein>
    <submittedName>
        <fullName evidence="1">Uncharacterized protein</fullName>
    </submittedName>
</protein>
<organism evidence="1 2">
    <name type="scientific">Trichonephila clavipes</name>
    <name type="common">Golden silk orbweaver</name>
    <name type="synonym">Nephila clavipes</name>
    <dbReference type="NCBI Taxonomy" id="2585209"/>
    <lineage>
        <taxon>Eukaryota</taxon>
        <taxon>Metazoa</taxon>
        <taxon>Ecdysozoa</taxon>
        <taxon>Arthropoda</taxon>
        <taxon>Chelicerata</taxon>
        <taxon>Arachnida</taxon>
        <taxon>Araneae</taxon>
        <taxon>Araneomorphae</taxon>
        <taxon>Entelegynae</taxon>
        <taxon>Araneoidea</taxon>
        <taxon>Nephilidae</taxon>
        <taxon>Trichonephila</taxon>
    </lineage>
</organism>
<dbReference type="EMBL" id="BMAU01021362">
    <property type="protein sequence ID" value="GFY23233.1"/>
    <property type="molecule type" value="Genomic_DNA"/>
</dbReference>
<proteinExistence type="predicted"/>
<name>A0A8X6VVI2_TRICX</name>